<keyword evidence="5" id="KW-0256">Endoplasmic reticulum</keyword>
<dbReference type="SUPFAM" id="SSF52833">
    <property type="entry name" value="Thioredoxin-like"/>
    <property type="match status" value="2"/>
</dbReference>
<dbReference type="CDD" id="cd02961">
    <property type="entry name" value="PDI_a_family"/>
    <property type="match status" value="1"/>
</dbReference>
<dbReference type="EC" id="5.3.4.1" evidence="4"/>
<dbReference type="GO" id="GO:0003756">
    <property type="term" value="F:protein disulfide isomerase activity"/>
    <property type="evidence" value="ECO:0007669"/>
    <property type="project" value="UniProtKB-EC"/>
</dbReference>
<name>A0A1D6MVX5_MAIZE</name>
<comment type="catalytic activity">
    <reaction evidence="1">
        <text>Catalyzes the rearrangement of -S-S- bonds in proteins.</text>
        <dbReference type="EC" id="5.3.4.1"/>
    </reaction>
</comment>
<evidence type="ECO:0000256" key="7">
    <source>
        <dbReference type="ARBA" id="ARBA00023284"/>
    </source>
</evidence>
<evidence type="ECO:0000259" key="8">
    <source>
        <dbReference type="Pfam" id="PF04770"/>
    </source>
</evidence>
<feature type="domain" description="ZF-HD dimerization-type" evidence="8">
    <location>
        <begin position="4"/>
        <end position="23"/>
    </location>
</feature>
<organism evidence="9">
    <name type="scientific">Zea mays</name>
    <name type="common">Maize</name>
    <dbReference type="NCBI Taxonomy" id="4577"/>
    <lineage>
        <taxon>Eukaryota</taxon>
        <taxon>Viridiplantae</taxon>
        <taxon>Streptophyta</taxon>
        <taxon>Embryophyta</taxon>
        <taxon>Tracheophyta</taxon>
        <taxon>Spermatophyta</taxon>
        <taxon>Magnoliopsida</taxon>
        <taxon>Liliopsida</taxon>
        <taxon>Poales</taxon>
        <taxon>Poaceae</taxon>
        <taxon>PACMAD clade</taxon>
        <taxon>Panicoideae</taxon>
        <taxon>Andropogonodae</taxon>
        <taxon>Andropogoneae</taxon>
        <taxon>Tripsacinae</taxon>
        <taxon>Zea</taxon>
    </lineage>
</organism>
<comment type="subcellular location">
    <subcellularLocation>
        <location evidence="2">Endoplasmic reticulum lumen</location>
    </subcellularLocation>
</comment>
<evidence type="ECO:0000256" key="3">
    <source>
        <dbReference type="ARBA" id="ARBA00006347"/>
    </source>
</evidence>
<reference evidence="9" key="1">
    <citation type="submission" date="2015-12" db="EMBL/GenBank/DDBJ databases">
        <title>Update maize B73 reference genome by single molecule sequencing technologies.</title>
        <authorList>
            <consortium name="Maize Genome Sequencing Project"/>
            <person name="Ware D."/>
        </authorList>
    </citation>
    <scope>NUCLEOTIDE SEQUENCE [LARGE SCALE GENOMIC DNA]</scope>
    <source>
        <tissue evidence="9">Seedling</tissue>
    </source>
</reference>
<protein>
    <recommendedName>
        <fullName evidence="4">protein disulfide-isomerase</fullName>
        <ecNumber evidence="4">5.3.4.1</ecNumber>
    </recommendedName>
</protein>
<dbReference type="Pfam" id="PF04770">
    <property type="entry name" value="ZF-HD_dimer"/>
    <property type="match status" value="1"/>
</dbReference>
<accession>A0A1D6MVX5</accession>
<evidence type="ECO:0000256" key="4">
    <source>
        <dbReference type="ARBA" id="ARBA00012723"/>
    </source>
</evidence>
<dbReference type="InterPro" id="IPR006456">
    <property type="entry name" value="ZF_HD_homeobox_Cys/His_dimer"/>
</dbReference>
<dbReference type="InterPro" id="IPR036249">
    <property type="entry name" value="Thioredoxin-like_sf"/>
</dbReference>
<dbReference type="SMR" id="A0A1D6MVX5"/>
<evidence type="ECO:0000256" key="6">
    <source>
        <dbReference type="ARBA" id="ARBA00023235"/>
    </source>
</evidence>
<dbReference type="GO" id="GO:0005788">
    <property type="term" value="C:endoplasmic reticulum lumen"/>
    <property type="evidence" value="ECO:0007669"/>
    <property type="project" value="UniProtKB-SubCell"/>
</dbReference>
<dbReference type="ExpressionAtlas" id="A0A1D6MVX5">
    <property type="expression patterns" value="baseline and differential"/>
</dbReference>
<gene>
    <name evidence="9" type="ORF">ZEAMMB73_Zm00001d041417</name>
</gene>
<dbReference type="CDD" id="cd02981">
    <property type="entry name" value="PDI_b_family"/>
    <property type="match status" value="1"/>
</dbReference>
<dbReference type="PANTHER" id="PTHR18929">
    <property type="entry name" value="PROTEIN DISULFIDE ISOMERASE"/>
    <property type="match status" value="1"/>
</dbReference>
<evidence type="ECO:0000256" key="5">
    <source>
        <dbReference type="ARBA" id="ARBA00022824"/>
    </source>
</evidence>
<comment type="similarity">
    <text evidence="3">Belongs to the protein disulfide isomerase family.</text>
</comment>
<dbReference type="Gene3D" id="3.40.30.10">
    <property type="entry name" value="Glutaredoxin"/>
    <property type="match status" value="2"/>
</dbReference>
<evidence type="ECO:0000256" key="1">
    <source>
        <dbReference type="ARBA" id="ARBA00001182"/>
    </source>
</evidence>
<keyword evidence="6 9" id="KW-0413">Isomerase</keyword>
<proteinExistence type="inferred from homology"/>
<dbReference type="PANTHER" id="PTHR18929:SF132">
    <property type="entry name" value="PROTEIN DISULFIDE-ISOMERASE A3"/>
    <property type="match status" value="1"/>
</dbReference>
<dbReference type="InParanoid" id="A0A1D6MVX5"/>
<dbReference type="STRING" id="4577.A0A1D6MVX5"/>
<evidence type="ECO:0000313" key="9">
    <source>
        <dbReference type="EMBL" id="ONM32957.1"/>
    </source>
</evidence>
<keyword evidence="7" id="KW-0676">Redox-active center</keyword>
<evidence type="ECO:0000256" key="2">
    <source>
        <dbReference type="ARBA" id="ARBA00004319"/>
    </source>
</evidence>
<dbReference type="EMBL" id="CM007649">
    <property type="protein sequence ID" value="ONM32957.1"/>
    <property type="molecule type" value="Genomic_DNA"/>
</dbReference>
<dbReference type="FunFam" id="3.40.30.10:FF:000821">
    <property type="entry name" value="Protein disulfide isomerase-like 1-2"/>
    <property type="match status" value="1"/>
</dbReference>
<sequence length="221" mass="24695">MPRDSDSLKCAACGCHRSFHRKDDACRRHHQLMLPATTTASRILLLLPPPHPHYASPPSFLYHGTPSGGGGTATDSSSGTDAELVLGFFFMLLRSVWCLIRTDLVAVLRMDLEVQGFPTIKIFRDQGKNIQEYKGPREADGIVHYLKKQVGPASKEIKSLEDAAALIDDKKIYIVGIFAEFSGTEFTNFMEVAEKLRSDYDLLGSYSYLINIWQWALLSIL</sequence>
<dbReference type="AlphaFoldDB" id="A0A1D6MVX5"/>